<proteinExistence type="predicted"/>
<name>A0AAF0JN99_9EURY</name>
<organism evidence="3 4">
    <name type="scientific">Methanomicrobium antiquum</name>
    <dbReference type="NCBI Taxonomy" id="487686"/>
    <lineage>
        <taxon>Archaea</taxon>
        <taxon>Methanobacteriati</taxon>
        <taxon>Methanobacteriota</taxon>
        <taxon>Stenosarchaea group</taxon>
        <taxon>Methanomicrobia</taxon>
        <taxon>Methanomicrobiales</taxon>
        <taxon>Methanomicrobiaceae</taxon>
        <taxon>Methanomicrobium</taxon>
    </lineage>
</organism>
<keyword evidence="4" id="KW-1185">Reference proteome</keyword>
<feature type="compositionally biased region" description="Gly residues" evidence="1">
    <location>
        <begin position="217"/>
        <end position="227"/>
    </location>
</feature>
<keyword evidence="2" id="KW-0812">Transmembrane</keyword>
<feature type="compositionally biased region" description="Low complexity" evidence="1">
    <location>
        <begin position="200"/>
        <end position="216"/>
    </location>
</feature>
<keyword evidence="2" id="KW-0472">Membrane</keyword>
<dbReference type="AlphaFoldDB" id="A0AAF0JN99"/>
<keyword evidence="2" id="KW-1133">Transmembrane helix</keyword>
<evidence type="ECO:0008006" key="5">
    <source>
        <dbReference type="Google" id="ProtNLM"/>
    </source>
</evidence>
<evidence type="ECO:0000313" key="4">
    <source>
        <dbReference type="Proteomes" id="UP001218895"/>
    </source>
</evidence>
<evidence type="ECO:0000256" key="1">
    <source>
        <dbReference type="SAM" id="MobiDB-lite"/>
    </source>
</evidence>
<dbReference type="GeneID" id="79949316"/>
<reference evidence="3" key="1">
    <citation type="submission" date="2022-01" db="EMBL/GenBank/DDBJ databases">
        <title>Complete genome of Methanomicrobium antiquum DSM 21220.</title>
        <authorList>
            <person name="Chen S.-C."/>
            <person name="You Y.-T."/>
            <person name="Zhou Y.-Z."/>
            <person name="Lai M.-C."/>
        </authorList>
    </citation>
    <scope>NUCLEOTIDE SEQUENCE</scope>
    <source>
        <strain evidence="3">DSM 21220</strain>
    </source>
</reference>
<dbReference type="RefSeq" id="WP_278100199.1">
    <property type="nucleotide sequence ID" value="NZ_CP091092.1"/>
</dbReference>
<accession>A0AAF0JN99</accession>
<feature type="transmembrane region" description="Helical" evidence="2">
    <location>
        <begin position="391"/>
        <end position="409"/>
    </location>
</feature>
<sequence>MEKYEFLASALILLGLLIPSACAVSISVSPTNLDPGDYVTIKIKDLEEGASFSLLIKSVFDVNPGDNFEFKVTNFNIPFGLEEGHVSANTKNTDFTKLTVLKDGTEYSIAGSSTDGMYSTTQTRDTSAGLYSKISVGGDALPDKYSVSANFNIEGKKTGQNTGDITFQISGIEKSTVDVICTINSVVVTNTPISIGGGAVNTNTPTATATQSSSGGSASGGSSGGGSSDSTTLWWTEIDSSKKSSSDSSYSNDLEGLYASASVKGTTESVDGEFYYTGDGSSNAILMYDSAGQAPADWKILGGAYALILEGDDINGFVSFKIPDSFKESGTENTLFIAKYLNGEWIRLASVIKGDFVVSSVSNEGTFALMSPADKEPTEKDSVPKKTNATGMPFVFCLLLISLAVAITVKLRK</sequence>
<protein>
    <recommendedName>
        <fullName evidence="5">PGF-pre-PGF domain-containing protein</fullName>
    </recommendedName>
</protein>
<feature type="region of interest" description="Disordered" evidence="1">
    <location>
        <begin position="194"/>
        <end position="230"/>
    </location>
</feature>
<gene>
    <name evidence="3" type="ORF">L1994_02935</name>
</gene>
<dbReference type="KEGG" id="manq:L1994_02935"/>
<dbReference type="EMBL" id="CP091092">
    <property type="protein sequence ID" value="WFN37360.1"/>
    <property type="molecule type" value="Genomic_DNA"/>
</dbReference>
<dbReference type="Proteomes" id="UP001218895">
    <property type="component" value="Chromosome"/>
</dbReference>
<evidence type="ECO:0000256" key="2">
    <source>
        <dbReference type="SAM" id="Phobius"/>
    </source>
</evidence>
<evidence type="ECO:0000313" key="3">
    <source>
        <dbReference type="EMBL" id="WFN37360.1"/>
    </source>
</evidence>